<accession>A0ACC0CYZ2</accession>
<organism evidence="1 2">
    <name type="scientific">Hypoxylon rubiginosum</name>
    <dbReference type="NCBI Taxonomy" id="110542"/>
    <lineage>
        <taxon>Eukaryota</taxon>
        <taxon>Fungi</taxon>
        <taxon>Dikarya</taxon>
        <taxon>Ascomycota</taxon>
        <taxon>Pezizomycotina</taxon>
        <taxon>Sordariomycetes</taxon>
        <taxon>Xylariomycetidae</taxon>
        <taxon>Xylariales</taxon>
        <taxon>Hypoxylaceae</taxon>
        <taxon>Hypoxylon</taxon>
    </lineage>
</organism>
<evidence type="ECO:0000313" key="1">
    <source>
        <dbReference type="EMBL" id="KAI6085684.1"/>
    </source>
</evidence>
<name>A0ACC0CYZ2_9PEZI</name>
<evidence type="ECO:0000313" key="2">
    <source>
        <dbReference type="Proteomes" id="UP001497680"/>
    </source>
</evidence>
<dbReference type="EMBL" id="MU394322">
    <property type="protein sequence ID" value="KAI6085684.1"/>
    <property type="molecule type" value="Genomic_DNA"/>
</dbReference>
<dbReference type="Proteomes" id="UP001497680">
    <property type="component" value="Unassembled WGS sequence"/>
</dbReference>
<sequence length="612" mass="66829">MESHIGSILSTGYWSPVTAQPLVVRDAILRSWQNSWFFLWPVLARSFTLMAKVAWTGTNPFLLDLNYYNIVQPEVGPDFDFKFIQFQGQSEPEVLKTDVVIIGSGCGGAVCAKVLAEAGHQVIILDKGYYHAPQDLPVSQQDVGHMWEGKGAGLTTVDGSVMVTAGRCWGGGGTINWSASLKTQDYVRKEWAAEGLEFFSRPEFQDCLDRVCDVMDVRDKEIPHNHANRVLLEGAQKLDWGAKPVPQNTAAGHGCGSTCHLGCRSSSKHGPTVSWLPAAAKTGKTRFIEGFDVSKIIFEESDGKQKAVGVTGQWTSRGEHENPQTDKPKQQRLIRVKAKKVILCGGGINSPLVLLRSGLQNPSIGKNLYLHPFGVMNAVFEKDVRGWEGDMVTSLVSEFETLDGRGHGCRIEPSCMLPLLSMIYIPWQGGLQFKTDALKYRHMNSFMSIARDRDTGRVFPGPDGEAAIAYTTSPFDCKSIMKGIIGAAKICYIQGALELHPAVPGVSRFLCTRPQGQRSMTDTDFAEWITGLERANLTPSASIVNSGHQMGTCRMSCDEKKGVVDESGKVFGTENLYIADTSVFPSASGDNPMVTVMAIADHVARLIAASMD</sequence>
<protein>
    <submittedName>
        <fullName evidence="1">Long-chain fatty alcohol dehydrogenase</fullName>
    </submittedName>
</protein>
<proteinExistence type="predicted"/>
<comment type="caution">
    <text evidence="1">The sequence shown here is derived from an EMBL/GenBank/DDBJ whole genome shotgun (WGS) entry which is preliminary data.</text>
</comment>
<gene>
    <name evidence="1" type="ORF">F4821DRAFT_144314</name>
</gene>
<reference evidence="1 2" key="1">
    <citation type="journal article" date="2022" name="New Phytol.">
        <title>Ecological generalism drives hyperdiversity of secondary metabolite gene clusters in xylarialean endophytes.</title>
        <authorList>
            <person name="Franco M.E.E."/>
            <person name="Wisecaver J.H."/>
            <person name="Arnold A.E."/>
            <person name="Ju Y.M."/>
            <person name="Slot J.C."/>
            <person name="Ahrendt S."/>
            <person name="Moore L.P."/>
            <person name="Eastman K.E."/>
            <person name="Scott K."/>
            <person name="Konkel Z."/>
            <person name="Mondo S.J."/>
            <person name="Kuo A."/>
            <person name="Hayes R.D."/>
            <person name="Haridas S."/>
            <person name="Andreopoulos B."/>
            <person name="Riley R."/>
            <person name="LaButti K."/>
            <person name="Pangilinan J."/>
            <person name="Lipzen A."/>
            <person name="Amirebrahimi M."/>
            <person name="Yan J."/>
            <person name="Adam C."/>
            <person name="Keymanesh K."/>
            <person name="Ng V."/>
            <person name="Louie K."/>
            <person name="Northen T."/>
            <person name="Drula E."/>
            <person name="Henrissat B."/>
            <person name="Hsieh H.M."/>
            <person name="Youens-Clark K."/>
            <person name="Lutzoni F."/>
            <person name="Miadlikowska J."/>
            <person name="Eastwood D.C."/>
            <person name="Hamelin R.C."/>
            <person name="Grigoriev I.V."/>
            <person name="U'Ren J.M."/>
        </authorList>
    </citation>
    <scope>NUCLEOTIDE SEQUENCE [LARGE SCALE GENOMIC DNA]</scope>
    <source>
        <strain evidence="1 2">ER1909</strain>
    </source>
</reference>
<keyword evidence="2" id="KW-1185">Reference proteome</keyword>